<organism evidence="2 3">
    <name type="scientific">Citrullus colocynthis</name>
    <name type="common">colocynth</name>
    <dbReference type="NCBI Taxonomy" id="252529"/>
    <lineage>
        <taxon>Eukaryota</taxon>
        <taxon>Viridiplantae</taxon>
        <taxon>Streptophyta</taxon>
        <taxon>Embryophyta</taxon>
        <taxon>Tracheophyta</taxon>
        <taxon>Spermatophyta</taxon>
        <taxon>Magnoliopsida</taxon>
        <taxon>eudicotyledons</taxon>
        <taxon>Gunneridae</taxon>
        <taxon>Pentapetalae</taxon>
        <taxon>rosids</taxon>
        <taxon>fabids</taxon>
        <taxon>Cucurbitales</taxon>
        <taxon>Cucurbitaceae</taxon>
        <taxon>Benincaseae</taxon>
        <taxon>Citrullus</taxon>
    </lineage>
</organism>
<proteinExistence type="predicted"/>
<gene>
    <name evidence="2" type="ORF">CITCOLO1_LOCUS4438</name>
</gene>
<dbReference type="PANTHER" id="PTHR37614">
    <property type="entry name" value="OS02G0121400 PROTEIN"/>
    <property type="match status" value="1"/>
</dbReference>
<evidence type="ECO:0000313" key="3">
    <source>
        <dbReference type="Proteomes" id="UP001642487"/>
    </source>
</evidence>
<protein>
    <recommendedName>
        <fullName evidence="4">BZIP domain-containing protein</fullName>
    </recommendedName>
</protein>
<keyword evidence="3" id="KW-1185">Reference proteome</keyword>
<accession>A0ABP0XZD6</accession>
<sequence length="291" mass="32290">MASSTPTHQCSTSFDSDEFTPDQHFVAQILIDLPLLIQQSEFSLGLSPSWSLRRKRSAVNFPPDSASVIPQPPPPPSSSENVKESSPTTPLSLNSLPLSRSESDENNTKPKVTKKKASLHKRFQYLETIDKLTRRNQALEGDVEAMKQHYNHLKAINSTLKAKKQEMILGGSNNQSKIPEIGTSSSIVMEMAKLTVKSSASNLESHLHQCKPSIMNQTARMAEQSNSNKNFQIPIGAIPSLGPMGIPDLNLSFEEINRRHFSKYMAARARQNRIQICKNRNNNNGAAKLQS</sequence>
<name>A0ABP0XZD6_9ROSI</name>
<evidence type="ECO:0008006" key="4">
    <source>
        <dbReference type="Google" id="ProtNLM"/>
    </source>
</evidence>
<feature type="region of interest" description="Disordered" evidence="1">
    <location>
        <begin position="61"/>
        <end position="117"/>
    </location>
</feature>
<dbReference type="EMBL" id="OZ021745">
    <property type="protein sequence ID" value="CAK9312731.1"/>
    <property type="molecule type" value="Genomic_DNA"/>
</dbReference>
<dbReference type="PANTHER" id="PTHR37614:SF2">
    <property type="entry name" value="OS02G0121400 PROTEIN"/>
    <property type="match status" value="1"/>
</dbReference>
<reference evidence="2 3" key="1">
    <citation type="submission" date="2024-03" db="EMBL/GenBank/DDBJ databases">
        <authorList>
            <person name="Gkanogiannis A."/>
            <person name="Becerra Lopez-Lavalle L."/>
        </authorList>
    </citation>
    <scope>NUCLEOTIDE SEQUENCE [LARGE SCALE GENOMIC DNA]</scope>
</reference>
<feature type="compositionally biased region" description="Low complexity" evidence="1">
    <location>
        <begin position="78"/>
        <end position="100"/>
    </location>
</feature>
<evidence type="ECO:0000313" key="2">
    <source>
        <dbReference type="EMBL" id="CAK9312731.1"/>
    </source>
</evidence>
<dbReference type="Proteomes" id="UP001642487">
    <property type="component" value="Chromosome 11"/>
</dbReference>
<evidence type="ECO:0000256" key="1">
    <source>
        <dbReference type="SAM" id="MobiDB-lite"/>
    </source>
</evidence>